<evidence type="ECO:0000313" key="5">
    <source>
        <dbReference type="Proteomes" id="UP000469125"/>
    </source>
</evidence>
<comment type="cofactor">
    <cofactor evidence="1">
        <name>Mg(2+)</name>
        <dbReference type="ChEBI" id="CHEBI:18420"/>
    </cofactor>
</comment>
<dbReference type="PANTHER" id="PTHR43046">
    <property type="entry name" value="GDP-MANNOSE MANNOSYL HYDROLASE"/>
    <property type="match status" value="1"/>
</dbReference>
<dbReference type="PROSITE" id="PS51462">
    <property type="entry name" value="NUDIX"/>
    <property type="match status" value="1"/>
</dbReference>
<name>A0A6N8FE41_9BACI</name>
<keyword evidence="2" id="KW-0378">Hydrolase</keyword>
<dbReference type="EMBL" id="WOCA01000003">
    <property type="protein sequence ID" value="MUK87942.1"/>
    <property type="molecule type" value="Genomic_DNA"/>
</dbReference>
<dbReference type="GO" id="GO:0016787">
    <property type="term" value="F:hydrolase activity"/>
    <property type="evidence" value="ECO:0007669"/>
    <property type="project" value="UniProtKB-KW"/>
</dbReference>
<accession>A0A6N8FE41</accession>
<dbReference type="InterPro" id="IPR015797">
    <property type="entry name" value="NUDIX_hydrolase-like_dom_sf"/>
</dbReference>
<dbReference type="SUPFAM" id="SSF55811">
    <property type="entry name" value="Nudix"/>
    <property type="match status" value="1"/>
</dbReference>
<dbReference type="CDD" id="cd18875">
    <property type="entry name" value="NUDIX_Hydrolase"/>
    <property type="match status" value="1"/>
</dbReference>
<sequence length="157" mass="18519">MNQAVKYKFWTVVMIQDGDEVLLMNRQHDHFKGYLPPGGKVEFPESFVDGAIREVKEETGLEVRNLIFKGISEFVNPTIRARYIMMNYWTNHFSGELLDDPPEGELHWVKIEEAKNLPMQEDIRKRFELFFEPESFEVQTVWSEQTNSPQATYIKKT</sequence>
<dbReference type="InterPro" id="IPR020084">
    <property type="entry name" value="NUDIX_hydrolase_CS"/>
</dbReference>
<evidence type="ECO:0000259" key="3">
    <source>
        <dbReference type="PROSITE" id="PS51462"/>
    </source>
</evidence>
<feature type="domain" description="Nudix hydrolase" evidence="3">
    <location>
        <begin position="6"/>
        <end position="131"/>
    </location>
</feature>
<evidence type="ECO:0000313" key="4">
    <source>
        <dbReference type="EMBL" id="MUK87942.1"/>
    </source>
</evidence>
<dbReference type="PROSITE" id="PS00893">
    <property type="entry name" value="NUDIX_BOX"/>
    <property type="match status" value="1"/>
</dbReference>
<keyword evidence="5" id="KW-1185">Reference proteome</keyword>
<reference evidence="4 5" key="1">
    <citation type="submission" date="2019-11" db="EMBL/GenBank/DDBJ databases">
        <authorList>
            <person name="Li X."/>
        </authorList>
    </citation>
    <scope>NUCLEOTIDE SEQUENCE [LARGE SCALE GENOMIC DNA]</scope>
    <source>
        <strain evidence="4 5">L9</strain>
    </source>
</reference>
<gene>
    <name evidence="4" type="ORF">GMD78_05960</name>
</gene>
<proteinExistence type="predicted"/>
<evidence type="ECO:0000256" key="2">
    <source>
        <dbReference type="ARBA" id="ARBA00022801"/>
    </source>
</evidence>
<comment type="caution">
    <text evidence="4">The sequence shown here is derived from an EMBL/GenBank/DDBJ whole genome shotgun (WGS) entry which is preliminary data.</text>
</comment>
<dbReference type="PANTHER" id="PTHR43046:SF2">
    <property type="entry name" value="8-OXO-DGTP DIPHOSPHATASE-RELATED"/>
    <property type="match status" value="1"/>
</dbReference>
<protein>
    <submittedName>
        <fullName evidence="4">NUDIX domain-containing protein</fullName>
    </submittedName>
</protein>
<organism evidence="4 5">
    <name type="scientific">Ornithinibacillus caprae</name>
    <dbReference type="NCBI Taxonomy" id="2678566"/>
    <lineage>
        <taxon>Bacteria</taxon>
        <taxon>Bacillati</taxon>
        <taxon>Bacillota</taxon>
        <taxon>Bacilli</taxon>
        <taxon>Bacillales</taxon>
        <taxon>Bacillaceae</taxon>
        <taxon>Ornithinibacillus</taxon>
    </lineage>
</organism>
<dbReference type="Proteomes" id="UP000469125">
    <property type="component" value="Unassembled WGS sequence"/>
</dbReference>
<dbReference type="Gene3D" id="3.90.79.10">
    <property type="entry name" value="Nucleoside Triphosphate Pyrophosphohydrolase"/>
    <property type="match status" value="1"/>
</dbReference>
<evidence type="ECO:0000256" key="1">
    <source>
        <dbReference type="ARBA" id="ARBA00001946"/>
    </source>
</evidence>
<dbReference type="Pfam" id="PF00293">
    <property type="entry name" value="NUDIX"/>
    <property type="match status" value="1"/>
</dbReference>
<dbReference type="RefSeq" id="WP_155667930.1">
    <property type="nucleotide sequence ID" value="NZ_WOCA01000003.1"/>
</dbReference>
<dbReference type="AlphaFoldDB" id="A0A6N8FE41"/>
<dbReference type="InterPro" id="IPR000086">
    <property type="entry name" value="NUDIX_hydrolase_dom"/>
</dbReference>